<dbReference type="GO" id="GO:0005829">
    <property type="term" value="C:cytosol"/>
    <property type="evidence" value="ECO:0007669"/>
    <property type="project" value="TreeGrafter"/>
</dbReference>
<gene>
    <name evidence="6" type="ORF">DX914_16890</name>
</gene>
<dbReference type="GO" id="GO:0004674">
    <property type="term" value="F:protein serine/threonine kinase activity"/>
    <property type="evidence" value="ECO:0007669"/>
    <property type="project" value="TreeGrafter"/>
</dbReference>
<dbReference type="PANTHER" id="PTHR37419:SF1">
    <property type="entry name" value="SERINE_THREONINE-PROTEIN KINASE TOXIN HIPA"/>
    <property type="match status" value="1"/>
</dbReference>
<dbReference type="EMBL" id="QTSU01000003">
    <property type="protein sequence ID" value="RDZ26657.1"/>
    <property type="molecule type" value="Genomic_DNA"/>
</dbReference>
<evidence type="ECO:0000259" key="4">
    <source>
        <dbReference type="Pfam" id="PF07804"/>
    </source>
</evidence>
<evidence type="ECO:0000259" key="5">
    <source>
        <dbReference type="Pfam" id="PF13657"/>
    </source>
</evidence>
<dbReference type="InterPro" id="IPR052028">
    <property type="entry name" value="HipA_Ser/Thr_kinase"/>
</dbReference>
<protein>
    <submittedName>
        <fullName evidence="6">Type II toxin-antitoxin system HipA family toxin</fullName>
    </submittedName>
</protein>
<dbReference type="Pfam" id="PF07804">
    <property type="entry name" value="HipA_C"/>
    <property type="match status" value="1"/>
</dbReference>
<sequence length="432" mass="48438">MELWALLNQTFVGRFLSDTPGRLRFEYAPGWRDSMAAMPISLSLPLTQDRHDDPDIVSALLWGLLPDNEHTLQRWAARFQVSARNPLALLSHVGEDCAGAIQLVRPERLEALLEGRDDHKEWLSEAEVGDRLRRLKQDSGAARNPDDVGQFSLAGAQPKIALLHEDGRWAVPSGRIPTTHILKPPGSEYDGYVENEHFCLRLASRIGLPCARSQVANFDGEVAICVERYDRQPGPDGSWLRIHQEDFCQALGILPQRKYQNEGGPSPQAMASLLRQHSLMPRADVETLFLSLIFNWLIAGTDAHGKNYSLLLGENGAARLAPVYDISSALPYPQLDNHRIKMAMKVGHHYRWQEIQPRDWVYLARDMALEADFAWTALHAMARTLPDHAAAELEALRHEGVEHAVLPRLVDQIARSCERALRLLDLAANAQA</sequence>
<keyword evidence="3" id="KW-0418">Kinase</keyword>
<dbReference type="OrthoDB" id="9805913at2"/>
<dbReference type="PANTHER" id="PTHR37419">
    <property type="entry name" value="SERINE/THREONINE-PROTEIN KINASE TOXIN HIPA"/>
    <property type="match status" value="1"/>
</dbReference>
<feature type="domain" description="HipA N-terminal subdomain 1" evidence="5">
    <location>
        <begin position="6"/>
        <end position="103"/>
    </location>
</feature>
<dbReference type="Proteomes" id="UP000264492">
    <property type="component" value="Unassembled WGS sequence"/>
</dbReference>
<accession>A0A371JYK6</accession>
<reference evidence="6 7" key="1">
    <citation type="submission" date="2018-08" db="EMBL/GenBank/DDBJ databases">
        <title>Lysobacter sp. zong2l5, whole genome shotgun sequence.</title>
        <authorList>
            <person name="Zhang X."/>
            <person name="Feng G."/>
            <person name="Zhu H."/>
        </authorList>
    </citation>
    <scope>NUCLEOTIDE SEQUENCE [LARGE SCALE GENOMIC DNA]</scope>
    <source>
        <strain evidence="7">zong2l5</strain>
    </source>
</reference>
<keyword evidence="7" id="KW-1185">Reference proteome</keyword>
<comment type="caution">
    <text evidence="6">The sequence shown here is derived from an EMBL/GenBank/DDBJ whole genome shotgun (WGS) entry which is preliminary data.</text>
</comment>
<dbReference type="NCBIfam" id="TIGR03071">
    <property type="entry name" value="couple_hipA"/>
    <property type="match status" value="1"/>
</dbReference>
<dbReference type="Gene3D" id="1.10.1070.20">
    <property type="match status" value="1"/>
</dbReference>
<keyword evidence="2" id="KW-0808">Transferase</keyword>
<dbReference type="AlphaFoldDB" id="A0A371JYK6"/>
<dbReference type="InterPro" id="IPR017508">
    <property type="entry name" value="HipA_N1"/>
</dbReference>
<dbReference type="CDD" id="cd17808">
    <property type="entry name" value="HipA_Ec_like"/>
    <property type="match status" value="1"/>
</dbReference>
<evidence type="ECO:0000313" key="7">
    <source>
        <dbReference type="Proteomes" id="UP000264492"/>
    </source>
</evidence>
<feature type="domain" description="HipA-like C-terminal" evidence="4">
    <location>
        <begin position="151"/>
        <end position="387"/>
    </location>
</feature>
<evidence type="ECO:0000256" key="3">
    <source>
        <dbReference type="ARBA" id="ARBA00022777"/>
    </source>
</evidence>
<dbReference type="RefSeq" id="WP_115860900.1">
    <property type="nucleotide sequence ID" value="NZ_QTSU01000003.1"/>
</dbReference>
<comment type="similarity">
    <text evidence="1">Belongs to the HipA Ser/Thr kinase family.</text>
</comment>
<dbReference type="InterPro" id="IPR012893">
    <property type="entry name" value="HipA-like_C"/>
</dbReference>
<organism evidence="6 7">
    <name type="scientific">Lysobacter silvisoli</name>
    <dbReference type="NCBI Taxonomy" id="2293254"/>
    <lineage>
        <taxon>Bacteria</taxon>
        <taxon>Pseudomonadati</taxon>
        <taxon>Pseudomonadota</taxon>
        <taxon>Gammaproteobacteria</taxon>
        <taxon>Lysobacterales</taxon>
        <taxon>Lysobacteraceae</taxon>
        <taxon>Lysobacter</taxon>
    </lineage>
</organism>
<evidence type="ECO:0000256" key="2">
    <source>
        <dbReference type="ARBA" id="ARBA00022679"/>
    </source>
</evidence>
<name>A0A371JYK6_9GAMM</name>
<evidence type="ECO:0000313" key="6">
    <source>
        <dbReference type="EMBL" id="RDZ26657.1"/>
    </source>
</evidence>
<evidence type="ECO:0000256" key="1">
    <source>
        <dbReference type="ARBA" id="ARBA00010164"/>
    </source>
</evidence>
<proteinExistence type="inferred from homology"/>
<dbReference type="Pfam" id="PF13657">
    <property type="entry name" value="Couple_hipA"/>
    <property type="match status" value="1"/>
</dbReference>